<feature type="active site" description="Proton donor; for dehydratase activity" evidence="10">
    <location>
        <position position="2440"/>
    </location>
</feature>
<dbReference type="Gene3D" id="3.40.47.10">
    <property type="match status" value="3"/>
</dbReference>
<evidence type="ECO:0000256" key="2">
    <source>
        <dbReference type="ARBA" id="ARBA00022450"/>
    </source>
</evidence>
<feature type="active site" description="Proton acceptor; for dehydratase activity" evidence="10">
    <location>
        <position position="2272"/>
    </location>
</feature>
<evidence type="ECO:0000256" key="7">
    <source>
        <dbReference type="ARBA" id="ARBA00023098"/>
    </source>
</evidence>
<evidence type="ECO:0000256" key="11">
    <source>
        <dbReference type="SAM" id="MobiDB-lite"/>
    </source>
</evidence>
<dbReference type="SMART" id="SM00822">
    <property type="entry name" value="PKS_KR"/>
    <property type="match status" value="2"/>
</dbReference>
<keyword evidence="2" id="KW-0596">Phosphopantetheine</keyword>
<reference evidence="15 16" key="1">
    <citation type="submission" date="2016-01" db="EMBL/GenBank/DDBJ databases">
        <title>The new phylogeny of the genus Mycobacterium.</title>
        <authorList>
            <person name="Tarcisio F."/>
            <person name="Conor M."/>
            <person name="Antonella G."/>
            <person name="Elisabetta G."/>
            <person name="Giulia F.S."/>
            <person name="Sara T."/>
            <person name="Anna F."/>
            <person name="Clotilde B."/>
            <person name="Roberto B."/>
            <person name="Veronica D.S."/>
            <person name="Fabio R."/>
            <person name="Monica P."/>
            <person name="Olivier J."/>
            <person name="Enrico T."/>
            <person name="Nicola S."/>
        </authorList>
    </citation>
    <scope>NUCLEOTIDE SEQUENCE [LARGE SCALE GENOMIC DNA]</scope>
    <source>
        <strain evidence="15 16">DSM 45176</strain>
    </source>
</reference>
<dbReference type="InterPro" id="IPR020806">
    <property type="entry name" value="PKS_PP-bd"/>
</dbReference>
<dbReference type="InterPro" id="IPR049900">
    <property type="entry name" value="PKS_mFAS_DH"/>
</dbReference>
<dbReference type="FunFam" id="3.40.50.720:FF:000084">
    <property type="entry name" value="Short-chain dehydrogenase reductase"/>
    <property type="match status" value="1"/>
</dbReference>
<evidence type="ECO:0000256" key="9">
    <source>
        <dbReference type="ARBA" id="ARBA00023315"/>
    </source>
</evidence>
<evidence type="ECO:0000256" key="8">
    <source>
        <dbReference type="ARBA" id="ARBA00023268"/>
    </source>
</evidence>
<dbReference type="Pfam" id="PF08659">
    <property type="entry name" value="KR"/>
    <property type="match status" value="2"/>
</dbReference>
<dbReference type="InterPro" id="IPR013968">
    <property type="entry name" value="PKS_KR"/>
</dbReference>
<dbReference type="InterPro" id="IPR014043">
    <property type="entry name" value="Acyl_transferase_dom"/>
</dbReference>
<evidence type="ECO:0000256" key="6">
    <source>
        <dbReference type="ARBA" id="ARBA00023002"/>
    </source>
</evidence>
<dbReference type="Pfam" id="PF00698">
    <property type="entry name" value="Acyl_transf_1"/>
    <property type="match status" value="3"/>
</dbReference>
<keyword evidence="4" id="KW-0808">Transferase</keyword>
<dbReference type="NCBIfam" id="NF004521">
    <property type="entry name" value="PRK05866.1"/>
    <property type="match status" value="1"/>
</dbReference>
<dbReference type="InterPro" id="IPR018201">
    <property type="entry name" value="Ketoacyl_synth_AS"/>
</dbReference>
<dbReference type="STRING" id="486698.AWC22_15840"/>
<feature type="active site" description="Proton donor; for dehydratase activity" evidence="10">
    <location>
        <position position="4199"/>
    </location>
</feature>
<dbReference type="Pfam" id="PF00106">
    <property type="entry name" value="adh_short"/>
    <property type="match status" value="1"/>
</dbReference>
<dbReference type="InterPro" id="IPR006162">
    <property type="entry name" value="Ppantetheine_attach_site"/>
</dbReference>
<dbReference type="Gene3D" id="3.40.50.720">
    <property type="entry name" value="NAD(P)-binding Rossmann-like Domain"/>
    <property type="match status" value="3"/>
</dbReference>
<dbReference type="GO" id="GO:0031177">
    <property type="term" value="F:phosphopantetheine binding"/>
    <property type="evidence" value="ECO:0007669"/>
    <property type="project" value="InterPro"/>
</dbReference>
<feature type="active site" description="Proton donor; for dehydratase activity" evidence="10">
    <location>
        <position position="1133"/>
    </location>
</feature>
<feature type="domain" description="Carrier" evidence="12">
    <location>
        <begin position="4764"/>
        <end position="4839"/>
    </location>
</feature>
<dbReference type="PANTHER" id="PTHR43775">
    <property type="entry name" value="FATTY ACID SYNTHASE"/>
    <property type="match status" value="1"/>
</dbReference>
<feature type="domain" description="Carrier" evidence="12">
    <location>
        <begin position="1246"/>
        <end position="1321"/>
    </location>
</feature>
<keyword evidence="9" id="KW-0012">Acyltransferase</keyword>
<dbReference type="InterPro" id="IPR009081">
    <property type="entry name" value="PP-bd_ACP"/>
</dbReference>
<dbReference type="Gene3D" id="3.30.70.3290">
    <property type="match status" value="3"/>
</dbReference>
<dbReference type="CDD" id="cd00833">
    <property type="entry name" value="PKS"/>
    <property type="match status" value="3"/>
</dbReference>
<dbReference type="PROSITE" id="PS52004">
    <property type="entry name" value="KS3_2"/>
    <property type="match status" value="3"/>
</dbReference>
<dbReference type="InterPro" id="IPR016039">
    <property type="entry name" value="Thiolase-like"/>
</dbReference>
<evidence type="ECO:0000313" key="15">
    <source>
        <dbReference type="EMBL" id="ORW82404.1"/>
    </source>
</evidence>
<dbReference type="Pfam" id="PF22953">
    <property type="entry name" value="SpnB_Rossmann"/>
    <property type="match status" value="2"/>
</dbReference>
<evidence type="ECO:0000256" key="5">
    <source>
        <dbReference type="ARBA" id="ARBA00022832"/>
    </source>
</evidence>
<dbReference type="Pfam" id="PF14765">
    <property type="entry name" value="PS-DH"/>
    <property type="match status" value="3"/>
</dbReference>
<dbReference type="InterPro" id="IPR014030">
    <property type="entry name" value="Ketoacyl_synth_N"/>
</dbReference>
<dbReference type="Pfam" id="PF00550">
    <property type="entry name" value="PP-binding"/>
    <property type="match status" value="3"/>
</dbReference>
<keyword evidence="3" id="KW-0597">Phosphoprotein</keyword>
<dbReference type="CDD" id="cd08956">
    <property type="entry name" value="KR_3_FAS_SDR_x"/>
    <property type="match status" value="2"/>
</dbReference>
<protein>
    <recommendedName>
        <fullName evidence="17">Polyketide synthase</fullName>
    </recommendedName>
</protein>
<keyword evidence="5" id="KW-0276">Fatty acid metabolism</keyword>
<dbReference type="SUPFAM" id="SSF52151">
    <property type="entry name" value="FabD/lysophospholipase-like"/>
    <property type="match status" value="3"/>
</dbReference>
<dbReference type="GO" id="GO:0016491">
    <property type="term" value="F:oxidoreductase activity"/>
    <property type="evidence" value="ECO:0007669"/>
    <property type="project" value="UniProtKB-KW"/>
</dbReference>
<dbReference type="InterPro" id="IPR055123">
    <property type="entry name" value="SpnB-like_Rossmann"/>
</dbReference>
<evidence type="ECO:0008006" key="17">
    <source>
        <dbReference type="Google" id="ProtNLM"/>
    </source>
</evidence>
<evidence type="ECO:0000259" key="14">
    <source>
        <dbReference type="PROSITE" id="PS52019"/>
    </source>
</evidence>
<dbReference type="PRINTS" id="PR00081">
    <property type="entry name" value="GDHRDH"/>
</dbReference>
<dbReference type="PROSITE" id="PS50075">
    <property type="entry name" value="CARRIER"/>
    <property type="match status" value="3"/>
</dbReference>
<dbReference type="SMART" id="SM01294">
    <property type="entry name" value="PKS_PP_betabranch"/>
    <property type="match status" value="3"/>
</dbReference>
<feature type="region of interest" description="N-terminal hotdog fold" evidence="10">
    <location>
        <begin position="2240"/>
        <end position="2367"/>
    </location>
</feature>
<dbReference type="SUPFAM" id="SSF51735">
    <property type="entry name" value="NAD(P)-binding Rossmann-fold domains"/>
    <property type="match status" value="5"/>
</dbReference>
<dbReference type="Pfam" id="PF02801">
    <property type="entry name" value="Ketoacyl-synt_C"/>
    <property type="match status" value="3"/>
</dbReference>
<dbReference type="InterPro" id="IPR016036">
    <property type="entry name" value="Malonyl_transacylase_ACP-bd"/>
</dbReference>
<dbReference type="GO" id="GO:0004312">
    <property type="term" value="F:fatty acid synthase activity"/>
    <property type="evidence" value="ECO:0007669"/>
    <property type="project" value="TreeGrafter"/>
</dbReference>
<sequence length="5181" mass="543121">MNDSAMATKLQQATEALRAALGQVDRLKQENHSLVTALTEPIAVVGMACRYPGGVESPDDLWDMVCQRRDVISTFPTDRGWDVEGLYNPDPDHAGTSYCRSGGFMKRATSFDAEFFGIPPREALAMAPQQRLLLETAWETFESAGIDPQSLRGSQTGVFAGAMRSEYAVDQGGTEVFGYLATGMSASAASGRLAYVFGLEGPAATIDTACSSSLVAMHQACQALRLGDCSMALAGGVTVLAGPGTFIDFSHQRALSVDGRCRSFAAAADGTGFAEGVGLVLLERLSDARRNGHEVLAVVRGSAVNQDGASNGFTAPNGPSQERVIRAALANAGLSTADVDVVEAHGTGTVLGDPIEANAILATYGQDRDANRPLWLGSIKSNMGHTQAAAGVAGVIKVIQAMRHGVLPATLHVDTPTPHVDWASGEVRLLTEAQPWQPGSRVRRAGVSSFGISGTNAHVILEEAPEDAPSLEQAATPPSDGDVVDESAPVPLVISAKTERALADQAKRLVAHLAVHPQLDTADVGLSLATGRAGLPYRAAVVGATREELTTALSALANGQPAPWLVTGRAADGEVAFVFGGQGGQWQAMAAGLLDSSPVFAAQIKACADALAPHVDWSLEEVLRGGAPESTLTRVDVVQPVLFAVMVSLATLWRACGVVPAMVVGHSQGEIAAAYVAGALSLQDAARVVALRSRAIAELVGAGGMASIGLPGARVEDRLQRWDGRISVAALNSPSSTVISGEPAALDEFVAACVAEGVFARRVAVDYASHSAQVQALEDRVISELTTITPRAGDIPFYSTVTGAQVDTEALDAAYWFQNLRQPVQFAGATRLMLERGCRTFIEMGPHPVLGMAIQETVEAHTADAATVAVLATLRRDEGDLRRFVTALAEAHVHGVAVDWAAVLAPHHPKRVNIPTYAFEHQRYWVTPTSVAVSQQELLTEVTQQPEAGGLVLTGRLSIQTHPWLADHVVDGMVLFPGAGFVELVIRAGGGLGCAVIDELIMRAPLVLPADAAVQVHVSVGAGGASGQRSVSVYSRINQDDSGWLLHAEGWLIPGGAGPHIAGLSVWPPADANRLSTDDLYEGFAQHGYEYGPGFRGLTGAWRRGDELFAEVSVPEAAWEEGATFGLHPTLLDSALQALMLAADGGQRSLPFSWEGVALHAAGAVTARARISSVGPNSVSVELADSTGAPVLSVRSMTVRPVLDEQLEAIFSGLTRGPLPVHTNAAQQVSALRQQLHDLSNDQQDALLLDLVRTHTATVLGHADTTPIDPISTFQDLGLDSARAVELRNRLKSATELPLPTTLIFDYPNPAAVAEYLRAEIDGTTSGAVIALSAPTRLDEPIAIVGMACRYPGGASSPDGLWDMVASGRDVVSALPSDRGWDIEALFDPDPDRPGTSYTRSGGFLDGVADFDADFFGISPREALAMDPQQRLLLETAWETFESAGIDPQSLRRSQTGVFTGAIDSYYGLGSAGDEGVEGYLGTGMAGSVLSGRIAYVLGLEGPAVTIDTACSSSLVAMHQACQALRAAECSMALAGGVTVMATPAMLVMFSRQRGLSVDGRCKSFAAAADGTGFSEGAGLVLLERLSDARRNGHQVLAVIRGSAVNQDGASNGLTAPNGPSQERVIRLALAAAGLGAADVDVVEAHGTGTVLGDPIEAQAILSTYGQDRDADRPLWLGSVKSNMGHPQAAAGAAGVIKMIQAMRHGVLPATLHVDEPTPHVDWSAGQVRLLTEAQPWQPGTRIRRAGVSSFGISGTNAHLILEEAPAFEHASPPSAHGDVRDDSTAVPLVVSAKSEAALRAQAGRLSAHLADNPELDVADMGFSLATGRAGLAHRAAVVGVDRQELMAGLSALATGQPAAGVVTGRPIGGKTAFVFGGQGGQWEAMAVQLLDSAPVFAAEMEACANALAPYVDWSLKEVLSGAAAESSLRRVDVVQPALFAVMVSLAALWRSCGVEPAMVMGHSQGEIAAAYVAGALSLQDAARVVALRSRAIAEMGDSGGMATVGLPAEAVLQRLVPWDGQLSVAAVNSPAATVISGQRTVLEKFVAECETAGIFARLIAVDYASHSLHVEAVKDRLIAELATITPRTGHIPFYSTVTGTLLQTDTLDARYWYRNLREPVRFADTTRLLLDQGCRTLIEMGPHPVLAAAMAETAEAAGDAAAAVLGSLRRGEGDWRRFVTALAEAYVHGVRVDWASVFAPYHPRRVPLPSYAFQRQRYWLTPSAGAGNLASVGLARLGHPFLGAEVSLGDDEGWLLSGRLSLQSHPWLVDHAVYDVVLLPGTAFVEMALAAGAQAGVQRLDELILEAPLLIPDDGAVQLQVRVSGPDEDGRCPVAVHSRAESGPDEPTHAWVRHATGLLSAGTQESAGFESLTEWPPAGAQAVDVESLYDRLAGAGYQYGPAFQGARAIWRRGEELFAEIALDGDNKGQGFGLHPALFDAALHSAAGELTAGQASNQLPLPFAWRSVSLLSRGATVLRVALGSNETGALRLSAVDESGTPVLAVGSLEARPVDVTHLTRIGSPRVESLHALDWAPIETGDVAPQRLVVLDGGPLDLADIFAEDVERFPDLVALVEAIRAGASAPEVVLTAAPISGAGSLADRARSGLHGTLGMLQSWLGYPELVQSRLVFVTQAAMAVAEGQTPDVAAAAADGLLRSAASEYPGKFMLVDVDDAGSSRHVVSSALGLSEESRVAIRDGVVLAPRLSRVSSQPESATSVFDPSRTVLITGGTGVLGMALARHLASVHHCGHLLLVSRRGAGAEGAEQLRSELEDLGCRVTFAAVDVADRNQLAAALAAIPAEHPLGAVIHAAGVLADGVIESLDRERVERVLRPKLDAALHLHELTAGLRLSAFVLFSSAAAVMGSPGQGGYAAANAFLDALAQHRQSVGLPATSLAWGLWGEASGMTGQLDETDQARMRRNGVAAMSTAYGLTLFDQGCARSDALLVPAQLDLAALRVQARIGMLPALLRGLVRVPVNRQQSAGTLAQRLAVVPESDWDGALLAEVRGQVAAVLNHPSAEAVDPARAFNEIGLDSLGAIELRNRLTHTTGLKLPTTLIFDYPNAAAIAKYLRTQVDGTVGSGSMSAAPTAVRLDEPVAVVGMACRYPGGIDSADALWDMVFQGRDVISEFPSDRGWDLERLYDPDPDHAGTSYSRFGGFLAGITDFDADFFGISPREALTMDPQQRLLLETAWETFESAGIDPKTLRGSQTGVFAGMMASLYGVDAITSLGEMEGHFGTGTAGSVASGRVAYVFGLEGPAVTIDTACSSSLVAMHQACQALRAGECSMALAGGVTAMPTPGTLIGFSRQRALSPDGRCKSFAAASDGTGFSEGVGLVLLERLSDARRHGHQVLAVIRGSAVNQDGASNGLTAPNGPSQERVIRSALATAGLNTEDVDVVEAHGTGTVLGDPIEAQAIVATYGQDRDAERPVWLGSIKSNMGHTQAAAGVAGVIKMIQAMRHGVLPATLHVDEPTPHVDWSAGQVRLLTEAQPWDGGDRVRRAGVSSYGISGTNAHVIVEEAPEEPAVYEQDTAPCDGPATDETTSMPWVISAKTQAALAGQAARLAAYVEDRPQLHAADVAFSLVTTRPGLDYRAAVVGASREELTAGLSVLAAGQPGAGVVTGRALGGKTALVFPGQGAQRAGMGAQLYGAFPVFAQALDEVCTEFDPLLGRSLQELVFAPAGSADAELLDQSAFTQPALFAVEVALCRLVQSWGVRADYLIGHSIGELVAAYVAGVFSLADACVLVAARGRLMGGLPAGGAMAAVAATEDEVVPTLEAYGGRLSVAALNGPGSTVVSGDEDALEQWLGLWSGRKTTRLKVSHAFHSARMEPMLKEFGAVVAKLTFNAPRIAVVSNLTGTAVTGSELSSPEYWVRHVRDAVRFADGVGFLAGAGVTKYLEVGPTGPLSAMVRQCLGDASPALCTPVLRADQPETRAAMQCVAQAYVHGVELDWPSVFARYRPRRVGLPSYAFQRQRYWLTPSAGVGNLASAGLAGLGHPFLAAGASLGGERGWLFSGRISARTHPWLVDHAVFDAVLLPGTGLVEMALTAGAHADLHRLDELILEAPLLIPDDGELQVQVLISSPDDDGRCRLDIYSRSTDHESEVTAWVRHASGVLSPDAHDGAGCAELVTWPPADAQPVEAEPLYDRLADRGFQYGPAFQGVRAMWRRGEQLFAEVALDAEHAGESFGVHPALFDAALHPAAAELTEGQEPNALPLPFAWAGVSVLARGASVLRVMLSPQRSGGLRIAAVDESGSPVLAVDSLDVRPIDAAALASLSSRGVESLHTLEWTPVHTGDPLAQRVVILEGGPLDLTDIAGETAEHVPDLVTLIEAVRAGGSAPEVVLTAAPITGAGALADSARTGLYRTLGLVQAWLGVPELAQSRLVFVTQGAVAVGEGEAPDMAAVAADGLLRSAASERPGGLMVVDLQKGQVSEASRRAVAAALALREEPRLAVREGIVLAPRLTRVSAMDQPTAAPVFDPRRTVLITGGTGALGAALARHLATAHHCGHLVLASRRGADAEGAGQLRAELQEHGCQVTFAAVDVADRDQLATALAAIPAEHPLGAVVHAAGVLADGVIESLDRVKVEQVLRPKLDAALHLHELTAELDLSAFVLFSSTASVLGSPGQANYVAANAFLDGLAQHRRALGLAATSLAWGLWAQTSGMAGELDGTDQARIQRTGFVAMPTEYGLGLFDQACVRPEPILVPAQLDLSALRAQARIGMLPPVLRTLVRVPAKRQAVTGNLAQRLAGFSETEWDDLLLAEVRGQVAAVLDHPTPEAVDPERAFNEIGLDSLGAIELRNRLSHATGLQLPTTLIFDHPSAAAIAKYLRTQVEGTAAATARVDETDDELTAMIDKAKRTLGGLDRQNVDRPAQTPGRSLAKPLRRLSSAMLLAGMRPPRGRRMKRDTRDRVDLRGKRILITGASSGIGESAAEQFARAGAAVIAVARRQERLDDLVGRIIAAGGEASALACDLSNTDAVDQLIKTVGERFGGVDILINNAALSIRRPMLDSLQNWHDVERLMRLNYYAPLRLIRAFAPGMVERGDGHIINVSTWVVLNEALPNYSAYNASKAALTAVSRVIDTEWANSGVRQTTLYYPLVKTPMIDPTKEFENVPGLTSDEAAEWMLAAARLRPVRIAPRVALITQAIDTVSPALLNTVMKRWDAWLAASLSSD</sequence>
<dbReference type="Gene3D" id="1.10.1200.10">
    <property type="entry name" value="ACP-like"/>
    <property type="match status" value="3"/>
</dbReference>
<dbReference type="Gene3D" id="3.10.129.110">
    <property type="entry name" value="Polyketide synthase dehydratase"/>
    <property type="match status" value="3"/>
</dbReference>
<feature type="domain" description="Ketosynthase family 3 (KS3)" evidence="13">
    <location>
        <begin position="39"/>
        <end position="463"/>
    </location>
</feature>
<organism evidence="15 16">
    <name type="scientific">Mycobacterium riyadhense</name>
    <dbReference type="NCBI Taxonomy" id="486698"/>
    <lineage>
        <taxon>Bacteria</taxon>
        <taxon>Bacillati</taxon>
        <taxon>Actinomycetota</taxon>
        <taxon>Actinomycetes</taxon>
        <taxon>Mycobacteriales</taxon>
        <taxon>Mycobacteriaceae</taxon>
        <taxon>Mycobacterium</taxon>
    </lineage>
</organism>
<dbReference type="InterPro" id="IPR057326">
    <property type="entry name" value="KR_dom"/>
</dbReference>
<dbReference type="FunFam" id="3.40.366.10:FF:000002">
    <property type="entry name" value="Probable polyketide synthase 2"/>
    <property type="match status" value="3"/>
</dbReference>
<feature type="domain" description="PKS/mFAS DH" evidence="14">
    <location>
        <begin position="4000"/>
        <end position="4278"/>
    </location>
</feature>
<dbReference type="SMART" id="SM00827">
    <property type="entry name" value="PKS_AT"/>
    <property type="match status" value="3"/>
</dbReference>
<dbReference type="SMART" id="SM00825">
    <property type="entry name" value="PKS_KS"/>
    <property type="match status" value="3"/>
</dbReference>
<keyword evidence="6" id="KW-0560">Oxidoreductase</keyword>
<dbReference type="PANTHER" id="PTHR43775:SF51">
    <property type="entry name" value="INACTIVE PHENOLPHTHIOCEROL SYNTHESIS POLYKETIDE SYNTHASE TYPE I PKS1-RELATED"/>
    <property type="match status" value="1"/>
</dbReference>
<dbReference type="Gene3D" id="3.40.366.10">
    <property type="entry name" value="Malonyl-Coenzyme A Acyl Carrier Protein, domain 2"/>
    <property type="match status" value="3"/>
</dbReference>
<evidence type="ECO:0000256" key="3">
    <source>
        <dbReference type="ARBA" id="ARBA00022553"/>
    </source>
</evidence>
<dbReference type="PROSITE" id="PS52019">
    <property type="entry name" value="PKS_MFAS_DH"/>
    <property type="match status" value="3"/>
</dbReference>
<dbReference type="PROSITE" id="PS00012">
    <property type="entry name" value="PHOSPHOPANTETHEINE"/>
    <property type="match status" value="2"/>
</dbReference>
<dbReference type="GO" id="GO:0006633">
    <property type="term" value="P:fatty acid biosynthetic process"/>
    <property type="evidence" value="ECO:0007669"/>
    <property type="project" value="InterPro"/>
</dbReference>
<dbReference type="SMART" id="SM00823">
    <property type="entry name" value="PKS_PP"/>
    <property type="match status" value="3"/>
</dbReference>
<feature type="domain" description="Ketosynthase family 3 (KS3)" evidence="13">
    <location>
        <begin position="1339"/>
        <end position="1764"/>
    </location>
</feature>
<dbReference type="Proteomes" id="UP000193087">
    <property type="component" value="Unassembled WGS sequence"/>
</dbReference>
<feature type="region of interest" description="C-terminal hotdog fold" evidence="10">
    <location>
        <begin position="2381"/>
        <end position="2519"/>
    </location>
</feature>
<evidence type="ECO:0000256" key="4">
    <source>
        <dbReference type="ARBA" id="ARBA00022679"/>
    </source>
</evidence>
<dbReference type="InterPro" id="IPR016035">
    <property type="entry name" value="Acyl_Trfase/lysoPLipase"/>
</dbReference>
<dbReference type="InterPro" id="IPR032821">
    <property type="entry name" value="PKS_assoc"/>
</dbReference>
<dbReference type="InterPro" id="IPR049552">
    <property type="entry name" value="PKS_DH_N"/>
</dbReference>
<comment type="pathway">
    <text evidence="1">Lipid metabolism.</text>
</comment>
<dbReference type="Pfam" id="PF16197">
    <property type="entry name" value="KAsynt_C_assoc"/>
    <property type="match status" value="3"/>
</dbReference>
<dbReference type="Pfam" id="PF00109">
    <property type="entry name" value="ketoacyl-synt"/>
    <property type="match status" value="3"/>
</dbReference>
<dbReference type="OrthoDB" id="9778690at2"/>
<dbReference type="InterPro" id="IPR020807">
    <property type="entry name" value="PKS_DH"/>
</dbReference>
<feature type="region of interest" description="N-terminal hotdog fold" evidence="10">
    <location>
        <begin position="4000"/>
        <end position="4126"/>
    </location>
</feature>
<feature type="active site" description="Proton acceptor; for dehydratase activity" evidence="10">
    <location>
        <position position="968"/>
    </location>
</feature>
<accession>A0A1X2D3A0</accession>
<proteinExistence type="predicted"/>
<keyword evidence="8" id="KW-0511">Multifunctional enzyme</keyword>
<dbReference type="SUPFAM" id="SSF55048">
    <property type="entry name" value="Probable ACP-binding domain of malonyl-CoA ACP transacylase"/>
    <property type="match status" value="3"/>
</dbReference>
<feature type="region of interest" description="N-terminal hotdog fold" evidence="10">
    <location>
        <begin position="936"/>
        <end position="1059"/>
    </location>
</feature>
<dbReference type="InterPro" id="IPR036291">
    <property type="entry name" value="NAD(P)-bd_dom_sf"/>
</dbReference>
<feature type="region of interest" description="C-terminal hotdog fold" evidence="10">
    <location>
        <begin position="1072"/>
        <end position="1208"/>
    </location>
</feature>
<keyword evidence="16" id="KW-1185">Reference proteome</keyword>
<name>A0A1X2D3A0_9MYCO</name>
<evidence type="ECO:0000313" key="16">
    <source>
        <dbReference type="Proteomes" id="UP000193087"/>
    </source>
</evidence>
<dbReference type="GO" id="GO:0004315">
    <property type="term" value="F:3-oxoacyl-[acyl-carrier-protein] synthase activity"/>
    <property type="evidence" value="ECO:0007669"/>
    <property type="project" value="InterPro"/>
</dbReference>
<feature type="domain" description="Ketosynthase family 3 (KS3)" evidence="13">
    <location>
        <begin position="3095"/>
        <end position="3521"/>
    </location>
</feature>
<gene>
    <name evidence="15" type="ORF">AWC22_15840</name>
</gene>
<feature type="domain" description="PKS/mFAS DH" evidence="14">
    <location>
        <begin position="2240"/>
        <end position="2519"/>
    </location>
</feature>
<feature type="domain" description="PKS/mFAS DH" evidence="14">
    <location>
        <begin position="936"/>
        <end position="1208"/>
    </location>
</feature>
<dbReference type="InterPro" id="IPR020841">
    <property type="entry name" value="PKS_Beta-ketoAc_synthase_dom"/>
</dbReference>
<comment type="caution">
    <text evidence="15">The sequence shown here is derived from an EMBL/GenBank/DDBJ whole genome shotgun (WGS) entry which is preliminary data.</text>
</comment>
<dbReference type="InterPro" id="IPR042104">
    <property type="entry name" value="PKS_dehydratase_sf"/>
</dbReference>
<dbReference type="EMBL" id="LQPQ01000050">
    <property type="protein sequence ID" value="ORW82404.1"/>
    <property type="molecule type" value="Genomic_DNA"/>
</dbReference>
<dbReference type="InterPro" id="IPR001227">
    <property type="entry name" value="Ac_transferase_dom_sf"/>
</dbReference>
<evidence type="ECO:0000259" key="12">
    <source>
        <dbReference type="PROSITE" id="PS50075"/>
    </source>
</evidence>
<dbReference type="SMART" id="SM00826">
    <property type="entry name" value="PKS_DH"/>
    <property type="match status" value="3"/>
</dbReference>
<evidence type="ECO:0000256" key="1">
    <source>
        <dbReference type="ARBA" id="ARBA00005189"/>
    </source>
</evidence>
<dbReference type="FunFam" id="3.40.47.10:FF:000019">
    <property type="entry name" value="Polyketide synthase type I"/>
    <property type="match status" value="3"/>
</dbReference>
<dbReference type="InterPro" id="IPR014031">
    <property type="entry name" value="Ketoacyl_synth_C"/>
</dbReference>
<dbReference type="InterPro" id="IPR036736">
    <property type="entry name" value="ACP-like_sf"/>
</dbReference>
<feature type="domain" description="Carrier" evidence="12">
    <location>
        <begin position="3001"/>
        <end position="3076"/>
    </location>
</feature>
<feature type="active site" description="Proton acceptor; for dehydratase activity" evidence="10">
    <location>
        <position position="4032"/>
    </location>
</feature>
<feature type="region of interest" description="C-terminal hotdog fold" evidence="10">
    <location>
        <begin position="4140"/>
        <end position="4278"/>
    </location>
</feature>
<dbReference type="SUPFAM" id="SSF47336">
    <property type="entry name" value="ACP-like"/>
    <property type="match status" value="3"/>
</dbReference>
<dbReference type="InterPro" id="IPR050091">
    <property type="entry name" value="PKS_NRPS_Biosynth_Enz"/>
</dbReference>
<keyword evidence="7" id="KW-0443">Lipid metabolism</keyword>
<dbReference type="FunFam" id="1.10.1200.10:FF:000007">
    <property type="entry name" value="Probable polyketide synthase pks17"/>
    <property type="match status" value="3"/>
</dbReference>
<dbReference type="SUPFAM" id="SSF53901">
    <property type="entry name" value="Thiolase-like"/>
    <property type="match status" value="3"/>
</dbReference>
<dbReference type="PROSITE" id="PS00606">
    <property type="entry name" value="KS3_1"/>
    <property type="match status" value="3"/>
</dbReference>
<evidence type="ECO:0000259" key="13">
    <source>
        <dbReference type="PROSITE" id="PS52004"/>
    </source>
</evidence>
<dbReference type="InterPro" id="IPR002347">
    <property type="entry name" value="SDR_fam"/>
</dbReference>
<feature type="region of interest" description="Disordered" evidence="11">
    <location>
        <begin position="466"/>
        <end position="486"/>
    </location>
</feature>
<dbReference type="InterPro" id="IPR049551">
    <property type="entry name" value="PKS_DH_C"/>
</dbReference>
<evidence type="ECO:0000256" key="10">
    <source>
        <dbReference type="PROSITE-ProRule" id="PRU01363"/>
    </source>
</evidence>
<dbReference type="Pfam" id="PF21089">
    <property type="entry name" value="PKS_DH_N"/>
    <property type="match status" value="3"/>
</dbReference>
<dbReference type="CDD" id="cd05233">
    <property type="entry name" value="SDR_c"/>
    <property type="match status" value="1"/>
</dbReference>